<dbReference type="PANTHER" id="PTHR10639:SF7">
    <property type="entry name" value="CLATHRIN LIGHT CHAIN"/>
    <property type="match status" value="1"/>
</dbReference>
<dbReference type="GO" id="GO:0005198">
    <property type="term" value="F:structural molecule activity"/>
    <property type="evidence" value="ECO:0007669"/>
    <property type="project" value="InterPro"/>
</dbReference>
<comment type="function">
    <text evidence="6">Clathrin is the major protein of the polyhedral coat of coated pits and vesicles.</text>
</comment>
<protein>
    <recommendedName>
        <fullName evidence="6">Clathrin light chain</fullName>
    </recommendedName>
</protein>
<evidence type="ECO:0000313" key="8">
    <source>
        <dbReference type="EMBL" id="KAG5176117.1"/>
    </source>
</evidence>
<name>A0A835YIR5_9STRA</name>
<dbReference type="GO" id="GO:0030130">
    <property type="term" value="C:clathrin coat of trans-Golgi network vesicle"/>
    <property type="evidence" value="ECO:0007669"/>
    <property type="project" value="InterPro"/>
</dbReference>
<comment type="caution">
    <text evidence="8">The sequence shown here is derived from an EMBL/GenBank/DDBJ whole genome shotgun (WGS) entry which is preliminary data.</text>
</comment>
<evidence type="ECO:0000256" key="1">
    <source>
        <dbReference type="ARBA" id="ARBA00004180"/>
    </source>
</evidence>
<accession>A0A835YIR5</accession>
<evidence type="ECO:0000256" key="3">
    <source>
        <dbReference type="ARBA" id="ARBA00023136"/>
    </source>
</evidence>
<dbReference type="GO" id="GO:0032050">
    <property type="term" value="F:clathrin heavy chain binding"/>
    <property type="evidence" value="ECO:0007669"/>
    <property type="project" value="TreeGrafter"/>
</dbReference>
<feature type="compositionally biased region" description="Gly residues" evidence="7">
    <location>
        <begin position="35"/>
        <end position="46"/>
    </location>
</feature>
<evidence type="ECO:0000256" key="2">
    <source>
        <dbReference type="ARBA" id="ARBA00005263"/>
    </source>
</evidence>
<proteinExistence type="inferred from homology"/>
<dbReference type="GO" id="GO:0006886">
    <property type="term" value="P:intracellular protein transport"/>
    <property type="evidence" value="ECO:0007669"/>
    <property type="project" value="InterPro"/>
</dbReference>
<evidence type="ECO:0000256" key="7">
    <source>
        <dbReference type="SAM" id="MobiDB-lite"/>
    </source>
</evidence>
<evidence type="ECO:0000256" key="4">
    <source>
        <dbReference type="ARBA" id="ARBA00023176"/>
    </source>
</evidence>
<keyword evidence="4 6" id="KW-0168">Coated pit</keyword>
<feature type="region of interest" description="Disordered" evidence="7">
    <location>
        <begin position="1"/>
        <end position="88"/>
    </location>
</feature>
<organism evidence="8 9">
    <name type="scientific">Tribonema minus</name>
    <dbReference type="NCBI Taxonomy" id="303371"/>
    <lineage>
        <taxon>Eukaryota</taxon>
        <taxon>Sar</taxon>
        <taxon>Stramenopiles</taxon>
        <taxon>Ochrophyta</taxon>
        <taxon>PX clade</taxon>
        <taxon>Xanthophyceae</taxon>
        <taxon>Tribonematales</taxon>
        <taxon>Tribonemataceae</taxon>
        <taxon>Tribonema</taxon>
    </lineage>
</organism>
<keyword evidence="3 6" id="KW-0472">Membrane</keyword>
<gene>
    <name evidence="8" type="ORF">JKP88DRAFT_351192</name>
</gene>
<keyword evidence="5 6" id="KW-0968">Cytoplasmic vesicle</keyword>
<evidence type="ECO:0000256" key="6">
    <source>
        <dbReference type="RuleBase" id="RU363137"/>
    </source>
</evidence>
<keyword evidence="9" id="KW-1185">Reference proteome</keyword>
<sequence length="204" mass="22507">MDNDSDFFGEDQQTPIDATADITPSAEGYTDFGGDYVGGGYKGGGAEDYQQQQDAGQYGSLDGDEMNPAEDGSNGHMAFQGMPAPEEVADNALTRFMGEWEAKLKEKAQAEEAAKQQALQAARGDHDKFFAERELKKETRMNSNRTQEQVFLEQLESDLESENPWERIVSLVDTQAEPSGPFKDTSRIKTMIIQLKNDPIHASA</sequence>
<dbReference type="GO" id="GO:0072583">
    <property type="term" value="P:clathrin-dependent endocytosis"/>
    <property type="evidence" value="ECO:0007669"/>
    <property type="project" value="TreeGrafter"/>
</dbReference>
<dbReference type="OrthoDB" id="5512at2759"/>
<comment type="subcellular location">
    <subcellularLocation>
        <location evidence="1 6">Cytoplasmic vesicle membrane</location>
        <topology evidence="1 6">Peripheral membrane protein</topology>
        <orientation evidence="1 6">Cytoplasmic side</orientation>
    </subcellularLocation>
    <subcellularLocation>
        <location evidence="6">Membrane</location>
        <location evidence="6">Coated pit</location>
        <topology evidence="6">Peripheral membrane protein</topology>
        <orientation evidence="6">Cytoplasmic side</orientation>
    </subcellularLocation>
    <text evidence="6">Cytoplasmic face of coated pits and vesicles.</text>
</comment>
<evidence type="ECO:0000313" key="9">
    <source>
        <dbReference type="Proteomes" id="UP000664859"/>
    </source>
</evidence>
<dbReference type="EMBL" id="JAFCMP010000540">
    <property type="protein sequence ID" value="KAG5176117.1"/>
    <property type="molecule type" value="Genomic_DNA"/>
</dbReference>
<comment type="similarity">
    <text evidence="2 6">Belongs to the clathrin light chain family.</text>
</comment>
<dbReference type="Pfam" id="PF01086">
    <property type="entry name" value="Clathrin_lg_ch"/>
    <property type="match status" value="1"/>
</dbReference>
<reference evidence="8" key="1">
    <citation type="submission" date="2021-02" db="EMBL/GenBank/DDBJ databases">
        <title>First Annotated Genome of the Yellow-green Alga Tribonema minus.</title>
        <authorList>
            <person name="Mahan K.M."/>
        </authorList>
    </citation>
    <scope>NUCLEOTIDE SEQUENCE</scope>
    <source>
        <strain evidence="8">UTEX B ZZ1240</strain>
    </source>
</reference>
<feature type="region of interest" description="Disordered" evidence="7">
    <location>
        <begin position="107"/>
        <end position="126"/>
    </location>
</feature>
<dbReference type="PANTHER" id="PTHR10639">
    <property type="entry name" value="CLATHRIN LIGHT CHAIN"/>
    <property type="match status" value="1"/>
</dbReference>
<dbReference type="GO" id="GO:0030132">
    <property type="term" value="C:clathrin coat of coated pit"/>
    <property type="evidence" value="ECO:0007669"/>
    <property type="project" value="InterPro"/>
</dbReference>
<dbReference type="AlphaFoldDB" id="A0A835YIR5"/>
<dbReference type="PROSITE" id="PS00581">
    <property type="entry name" value="CLATHRIN_LIGHT_CHN_2"/>
    <property type="match status" value="1"/>
</dbReference>
<evidence type="ECO:0000256" key="5">
    <source>
        <dbReference type="ARBA" id="ARBA00023329"/>
    </source>
</evidence>
<dbReference type="InterPro" id="IPR000996">
    <property type="entry name" value="Clathrin_L-chain"/>
</dbReference>
<dbReference type="Proteomes" id="UP000664859">
    <property type="component" value="Unassembled WGS sequence"/>
</dbReference>
<feature type="compositionally biased region" description="Low complexity" evidence="7">
    <location>
        <begin position="47"/>
        <end position="59"/>
    </location>
</feature>